<organism evidence="2 3">
    <name type="scientific">Populus tomentosa</name>
    <name type="common">Chinese white poplar</name>
    <dbReference type="NCBI Taxonomy" id="118781"/>
    <lineage>
        <taxon>Eukaryota</taxon>
        <taxon>Viridiplantae</taxon>
        <taxon>Streptophyta</taxon>
        <taxon>Embryophyta</taxon>
        <taxon>Tracheophyta</taxon>
        <taxon>Spermatophyta</taxon>
        <taxon>Magnoliopsida</taxon>
        <taxon>eudicotyledons</taxon>
        <taxon>Gunneridae</taxon>
        <taxon>Pentapetalae</taxon>
        <taxon>rosids</taxon>
        <taxon>fabids</taxon>
        <taxon>Malpighiales</taxon>
        <taxon>Salicaceae</taxon>
        <taxon>Saliceae</taxon>
        <taxon>Populus</taxon>
    </lineage>
</organism>
<accession>A0A8X8A9B7</accession>
<dbReference type="EMBL" id="JAAWWB010000005">
    <property type="protein sequence ID" value="KAG6782850.1"/>
    <property type="molecule type" value="Genomic_DNA"/>
</dbReference>
<reference evidence="2" key="1">
    <citation type="journal article" date="2020" name="bioRxiv">
        <title>Hybrid origin of Populus tomentosa Carr. identified through genome sequencing and phylogenomic analysis.</title>
        <authorList>
            <person name="An X."/>
            <person name="Gao K."/>
            <person name="Chen Z."/>
            <person name="Li J."/>
            <person name="Yang X."/>
            <person name="Yang X."/>
            <person name="Zhou J."/>
            <person name="Guo T."/>
            <person name="Zhao T."/>
            <person name="Huang S."/>
            <person name="Miao D."/>
            <person name="Khan W.U."/>
            <person name="Rao P."/>
            <person name="Ye M."/>
            <person name="Lei B."/>
            <person name="Liao W."/>
            <person name="Wang J."/>
            <person name="Ji L."/>
            <person name="Li Y."/>
            <person name="Guo B."/>
            <person name="Mustafa N.S."/>
            <person name="Li S."/>
            <person name="Yun Q."/>
            <person name="Keller S.R."/>
            <person name="Mao J."/>
            <person name="Zhang R."/>
            <person name="Strauss S.H."/>
        </authorList>
    </citation>
    <scope>NUCLEOTIDE SEQUENCE</scope>
    <source>
        <strain evidence="2">GM15</strain>
        <tissue evidence="2">Leaf</tissue>
    </source>
</reference>
<evidence type="ECO:0000313" key="3">
    <source>
        <dbReference type="Proteomes" id="UP000886885"/>
    </source>
</evidence>
<dbReference type="PANTHER" id="PTHR11566:SF173">
    <property type="entry name" value="DYNAMIN-RELATED PROTEIN 4C"/>
    <property type="match status" value="1"/>
</dbReference>
<feature type="region of interest" description="Disordered" evidence="1">
    <location>
        <begin position="192"/>
        <end position="215"/>
    </location>
</feature>
<comment type="caution">
    <text evidence="2">The sequence shown here is derived from an EMBL/GenBank/DDBJ whole genome shotgun (WGS) entry which is preliminary data.</text>
</comment>
<keyword evidence="3" id="KW-1185">Reference proteome</keyword>
<sequence length="258" mass="28146">MKEDYSPPLSLSVINLPENLVFLNLLLTDEVHIADAINIATEEISGSECPVHGSLTTSSGIRPEESIILNILHASVDFTTFESIKVSRQVDKTGQWTIVVVTKAHKAPEGLLEKVTPDDVSIGLGYVCVRNRIGDESCEDDADGRRKNVCNSSTSFHERQVHCWMSKAMTSITESVTAFMEVMDQRVAEENPVDSYGKAQNPLKLSPTSSDPNGGKIEKMLEEAPSVAAKRGRLSIKLVRDAKDVLSNIMDNISAFGG</sequence>
<dbReference type="AlphaFoldDB" id="A0A8X8A9B7"/>
<dbReference type="GO" id="GO:0016020">
    <property type="term" value="C:membrane"/>
    <property type="evidence" value="ECO:0007669"/>
    <property type="project" value="TreeGrafter"/>
</dbReference>
<evidence type="ECO:0000313" key="2">
    <source>
        <dbReference type="EMBL" id="KAG6782850.1"/>
    </source>
</evidence>
<dbReference type="PANTHER" id="PTHR11566">
    <property type="entry name" value="DYNAMIN"/>
    <property type="match status" value="1"/>
</dbReference>
<dbReference type="GO" id="GO:0008017">
    <property type="term" value="F:microtubule binding"/>
    <property type="evidence" value="ECO:0007669"/>
    <property type="project" value="TreeGrafter"/>
</dbReference>
<protein>
    <submittedName>
        <fullName evidence="2">Uncharacterized protein</fullName>
    </submittedName>
</protein>
<gene>
    <name evidence="2" type="ORF">POTOM_012275</name>
</gene>
<dbReference type="Proteomes" id="UP000886885">
    <property type="component" value="Chromosome 3A"/>
</dbReference>
<dbReference type="GO" id="GO:0003924">
    <property type="term" value="F:GTPase activity"/>
    <property type="evidence" value="ECO:0007669"/>
    <property type="project" value="TreeGrafter"/>
</dbReference>
<proteinExistence type="predicted"/>
<name>A0A8X8A9B7_POPTO</name>
<dbReference type="InterPro" id="IPR022812">
    <property type="entry name" value="Dynamin"/>
</dbReference>
<evidence type="ECO:0000256" key="1">
    <source>
        <dbReference type="SAM" id="MobiDB-lite"/>
    </source>
</evidence>
<dbReference type="GO" id="GO:0005737">
    <property type="term" value="C:cytoplasm"/>
    <property type="evidence" value="ECO:0007669"/>
    <property type="project" value="TreeGrafter"/>
</dbReference>
<dbReference type="GO" id="GO:0005874">
    <property type="term" value="C:microtubule"/>
    <property type="evidence" value="ECO:0007669"/>
    <property type="project" value="TreeGrafter"/>
</dbReference>
<dbReference type="OrthoDB" id="5061070at2759"/>